<dbReference type="Proteomes" id="UP001596220">
    <property type="component" value="Unassembled WGS sequence"/>
</dbReference>
<gene>
    <name evidence="2" type="ORF">ACFP3R_15490</name>
</gene>
<name>A0ABW1P514_9PSEU</name>
<feature type="transmembrane region" description="Helical" evidence="1">
    <location>
        <begin position="472"/>
        <end position="491"/>
    </location>
</feature>
<accession>A0ABW1P514</accession>
<feature type="transmembrane region" description="Helical" evidence="1">
    <location>
        <begin position="444"/>
        <end position="466"/>
    </location>
</feature>
<feature type="transmembrane region" description="Helical" evidence="1">
    <location>
        <begin position="36"/>
        <end position="57"/>
    </location>
</feature>
<dbReference type="InterPro" id="IPR027417">
    <property type="entry name" value="P-loop_NTPase"/>
</dbReference>
<dbReference type="RefSeq" id="WP_380636806.1">
    <property type="nucleotide sequence ID" value="NZ_JBHSQO010000013.1"/>
</dbReference>
<evidence type="ECO:0000313" key="2">
    <source>
        <dbReference type="EMBL" id="MFC6090684.1"/>
    </source>
</evidence>
<dbReference type="SUPFAM" id="SSF52540">
    <property type="entry name" value="P-loop containing nucleoside triphosphate hydrolases"/>
    <property type="match status" value="1"/>
</dbReference>
<keyword evidence="3" id="KW-1185">Reference proteome</keyword>
<sequence>MRRALVVVAWGLVVAGLGWWVVTVTALDGAPRAEASGYGQFVLAAVGLVIVVGDLVLRSLAPTPAPDVDELTDRLAVAVRAQWEQAAADRGLRQPAPLPIRWRRSREPVAGPPSAATASRSFAPLPGVERVTTAQLREGTHRTLHRVYGGLASGRLILAGGPGSGKSSAAVLLLLDALEHRRQVPAEQRALVPVPVLFTLHGWDPDTTPVREWLAAKLTEIPVLSGRDGRRRAAELLGAGRIAVFLDGLDEIPGHHRPTALRALGDQALFRLVLLTRTAELVAAARDGVLTGAVALELRPLTPADAATYLRHGLPDPPAEPWRSVLEALHGNADVPVVGALDNPLAVTLLRDAHRPPGAGTVGELLDTTRFPTPGHVTHHLLDQAITTAYAPRPGEPPPRYTADVARHTLTLVALRLRHEGTRDLVWWNVPNWLSRAHRARFTAGVNGLVGGVGGAILGGVTGVFSPGFPEGALTGFTFGSLGGMAGGFLFGRLDADSPVRLGGFARNRARWGWNLASGLLRGALLGLLVGLFLGPTSGVLLGLIFGLGSGLVGAVMRGFRFEDTSAVAHPSGSWRGDLVYWLVLGSLAGLVGVAGLGLVPGVDVGPALAPVLVLGLSASRAWVTAVSQLYLHVGLGTPLRLGRFLEDARARHLLRTVGPIYQFRHATLQDRLAETASKPGA</sequence>
<keyword evidence="1" id="KW-1133">Transmembrane helix</keyword>
<keyword evidence="1" id="KW-0472">Membrane</keyword>
<feature type="transmembrane region" description="Helical" evidence="1">
    <location>
        <begin position="540"/>
        <end position="560"/>
    </location>
</feature>
<dbReference type="EMBL" id="JBHSQO010000013">
    <property type="protein sequence ID" value="MFC6090684.1"/>
    <property type="molecule type" value="Genomic_DNA"/>
</dbReference>
<feature type="transmembrane region" description="Helical" evidence="1">
    <location>
        <begin position="512"/>
        <end position="534"/>
    </location>
</feature>
<protein>
    <recommendedName>
        <fullName evidence="4">NACHT domain-containing protein</fullName>
    </recommendedName>
</protein>
<keyword evidence="1" id="KW-0812">Transmembrane</keyword>
<comment type="caution">
    <text evidence="2">The sequence shown here is derived from an EMBL/GenBank/DDBJ whole genome shotgun (WGS) entry which is preliminary data.</text>
</comment>
<reference evidence="3" key="1">
    <citation type="journal article" date="2019" name="Int. J. Syst. Evol. Microbiol.">
        <title>The Global Catalogue of Microorganisms (GCM) 10K type strain sequencing project: providing services to taxonomists for standard genome sequencing and annotation.</title>
        <authorList>
            <consortium name="The Broad Institute Genomics Platform"/>
            <consortium name="The Broad Institute Genome Sequencing Center for Infectious Disease"/>
            <person name="Wu L."/>
            <person name="Ma J."/>
        </authorList>
    </citation>
    <scope>NUCLEOTIDE SEQUENCE [LARGE SCALE GENOMIC DNA]</scope>
    <source>
        <strain evidence="3">CGMCC 4.7246</strain>
    </source>
</reference>
<dbReference type="Gene3D" id="3.40.50.300">
    <property type="entry name" value="P-loop containing nucleotide triphosphate hydrolases"/>
    <property type="match status" value="1"/>
</dbReference>
<organism evidence="2 3">
    <name type="scientific">Saccharothrix lopnurensis</name>
    <dbReference type="NCBI Taxonomy" id="1670621"/>
    <lineage>
        <taxon>Bacteria</taxon>
        <taxon>Bacillati</taxon>
        <taxon>Actinomycetota</taxon>
        <taxon>Actinomycetes</taxon>
        <taxon>Pseudonocardiales</taxon>
        <taxon>Pseudonocardiaceae</taxon>
        <taxon>Saccharothrix</taxon>
    </lineage>
</organism>
<evidence type="ECO:0000313" key="3">
    <source>
        <dbReference type="Proteomes" id="UP001596220"/>
    </source>
</evidence>
<feature type="transmembrane region" description="Helical" evidence="1">
    <location>
        <begin position="580"/>
        <end position="600"/>
    </location>
</feature>
<proteinExistence type="predicted"/>
<evidence type="ECO:0000256" key="1">
    <source>
        <dbReference type="SAM" id="Phobius"/>
    </source>
</evidence>
<evidence type="ECO:0008006" key="4">
    <source>
        <dbReference type="Google" id="ProtNLM"/>
    </source>
</evidence>